<evidence type="ECO:0000313" key="2">
    <source>
        <dbReference type="EMBL" id="MPC18287.1"/>
    </source>
</evidence>
<dbReference type="EMBL" id="VSRR010000666">
    <property type="protein sequence ID" value="MPC18287.1"/>
    <property type="molecule type" value="Genomic_DNA"/>
</dbReference>
<reference evidence="2 3" key="1">
    <citation type="submission" date="2019-05" db="EMBL/GenBank/DDBJ databases">
        <title>Another draft genome of Portunus trituberculatus and its Hox gene families provides insights of decapod evolution.</title>
        <authorList>
            <person name="Jeong J.-H."/>
            <person name="Song I."/>
            <person name="Kim S."/>
            <person name="Choi T."/>
            <person name="Kim D."/>
            <person name="Ryu S."/>
            <person name="Kim W."/>
        </authorList>
    </citation>
    <scope>NUCLEOTIDE SEQUENCE [LARGE SCALE GENOMIC DNA]</scope>
    <source>
        <tissue evidence="2">Muscle</tissue>
    </source>
</reference>
<evidence type="ECO:0000313" key="3">
    <source>
        <dbReference type="Proteomes" id="UP000324222"/>
    </source>
</evidence>
<dbReference type="AlphaFoldDB" id="A0A5B7DAL6"/>
<organism evidence="2 3">
    <name type="scientific">Portunus trituberculatus</name>
    <name type="common">Swimming crab</name>
    <name type="synonym">Neptunus trituberculatus</name>
    <dbReference type="NCBI Taxonomy" id="210409"/>
    <lineage>
        <taxon>Eukaryota</taxon>
        <taxon>Metazoa</taxon>
        <taxon>Ecdysozoa</taxon>
        <taxon>Arthropoda</taxon>
        <taxon>Crustacea</taxon>
        <taxon>Multicrustacea</taxon>
        <taxon>Malacostraca</taxon>
        <taxon>Eumalacostraca</taxon>
        <taxon>Eucarida</taxon>
        <taxon>Decapoda</taxon>
        <taxon>Pleocyemata</taxon>
        <taxon>Brachyura</taxon>
        <taxon>Eubrachyura</taxon>
        <taxon>Portunoidea</taxon>
        <taxon>Portunidae</taxon>
        <taxon>Portuninae</taxon>
        <taxon>Portunus</taxon>
    </lineage>
</organism>
<dbReference type="Proteomes" id="UP000324222">
    <property type="component" value="Unassembled WGS sequence"/>
</dbReference>
<gene>
    <name evidence="2" type="ORF">E2C01_011166</name>
</gene>
<accession>A0A5B7DAL6</accession>
<name>A0A5B7DAL6_PORTR</name>
<proteinExistence type="predicted"/>
<feature type="region of interest" description="Disordered" evidence="1">
    <location>
        <begin position="36"/>
        <end position="62"/>
    </location>
</feature>
<sequence>MLIWDSANTGNEWETNEAASTKLSLLLRLAAKTTKNLHARRRHMKEPQHNSTTHAWSLTPLLGKPPASVEHDASGLTSHVFKMLRL</sequence>
<keyword evidence="3" id="KW-1185">Reference proteome</keyword>
<protein>
    <submittedName>
        <fullName evidence="2">Uncharacterized protein</fullName>
    </submittedName>
</protein>
<comment type="caution">
    <text evidence="2">The sequence shown here is derived from an EMBL/GenBank/DDBJ whole genome shotgun (WGS) entry which is preliminary data.</text>
</comment>
<evidence type="ECO:0000256" key="1">
    <source>
        <dbReference type="SAM" id="MobiDB-lite"/>
    </source>
</evidence>